<dbReference type="KEGG" id="pswu:SY83_00185"/>
<accession>A0A172TDM5</accession>
<dbReference type="STRING" id="1178515.SY83_00185"/>
<dbReference type="AlphaFoldDB" id="A0A172TDM5"/>
<evidence type="ECO:0000313" key="2">
    <source>
        <dbReference type="Proteomes" id="UP000076927"/>
    </source>
</evidence>
<dbReference type="Proteomes" id="UP000076927">
    <property type="component" value="Chromosome"/>
</dbReference>
<protein>
    <submittedName>
        <fullName evidence="1">Uncharacterized protein</fullName>
    </submittedName>
</protein>
<name>A0A172TDM5_9BACL</name>
<sequence length="208" mass="24503">MAEDKVSVTIEVSREALDKLKVIYPDMEEGIQRAVEVWTNERSIAMSTLRGTFKENQLGFLLCYYQNLQQRDHASGIQRMVFHEPIYYELYDVVMSNCYEDLMEEWGITPFTFNSQVLDPCGALSLPQSVVLKEWILYYWQVLVLQEVSVSTYIKSMMLTEDEKEYRELMSAIRTLNNEEVHKYINEFIGWDRYHQIILRGVLGTDPK</sequence>
<proteinExistence type="predicted"/>
<gene>
    <name evidence="1" type="ORF">SY83_00185</name>
</gene>
<dbReference type="EMBL" id="CP011388">
    <property type="protein sequence ID" value="ANE45056.1"/>
    <property type="molecule type" value="Genomic_DNA"/>
</dbReference>
<reference evidence="1 2" key="1">
    <citation type="submission" date="2015-01" db="EMBL/GenBank/DDBJ databases">
        <title>Paenibacillus swuensis/DY6/whole genome sequencing.</title>
        <authorList>
            <person name="Kim M.K."/>
            <person name="Srinivasan S."/>
            <person name="Lee J.-J."/>
        </authorList>
    </citation>
    <scope>NUCLEOTIDE SEQUENCE [LARGE SCALE GENOMIC DNA]</scope>
    <source>
        <strain evidence="1 2">DY6</strain>
    </source>
</reference>
<organism evidence="1 2">
    <name type="scientific">Paenibacillus swuensis</name>
    <dbReference type="NCBI Taxonomy" id="1178515"/>
    <lineage>
        <taxon>Bacteria</taxon>
        <taxon>Bacillati</taxon>
        <taxon>Bacillota</taxon>
        <taxon>Bacilli</taxon>
        <taxon>Bacillales</taxon>
        <taxon>Paenibacillaceae</taxon>
        <taxon>Paenibacillus</taxon>
    </lineage>
</organism>
<keyword evidence="2" id="KW-1185">Reference proteome</keyword>
<evidence type="ECO:0000313" key="1">
    <source>
        <dbReference type="EMBL" id="ANE45056.1"/>
    </source>
</evidence>
<dbReference type="PATRIC" id="fig|1178515.4.peg.40"/>
<dbReference type="RefSeq" id="WP_068603234.1">
    <property type="nucleotide sequence ID" value="NZ_CP011388.1"/>
</dbReference>